<comment type="caution">
    <text evidence="1">The sequence shown here is derived from an EMBL/GenBank/DDBJ whole genome shotgun (WGS) entry which is preliminary data.</text>
</comment>
<dbReference type="EMBL" id="PIQO01000002">
    <property type="protein sequence ID" value="PKR86287.1"/>
    <property type="molecule type" value="Genomic_DNA"/>
</dbReference>
<evidence type="ECO:0000313" key="1">
    <source>
        <dbReference type="EMBL" id="PKR86287.1"/>
    </source>
</evidence>
<dbReference type="Proteomes" id="UP000233440">
    <property type="component" value="Unassembled WGS sequence"/>
</dbReference>
<reference evidence="1 2" key="1">
    <citation type="submission" date="2017-11" db="EMBL/GenBank/DDBJ databases">
        <title>Bacillus camelliae sp. nov., isolated from pu'er tea.</title>
        <authorList>
            <person name="Niu L."/>
        </authorList>
    </citation>
    <scope>NUCLEOTIDE SEQUENCE [LARGE SCALE GENOMIC DNA]</scope>
    <source>
        <strain evidence="1 2">7578-1</strain>
    </source>
</reference>
<keyword evidence="2" id="KW-1185">Reference proteome</keyword>
<dbReference type="AlphaFoldDB" id="A0A2N3LNZ0"/>
<dbReference type="RefSeq" id="WP_101352926.1">
    <property type="nucleotide sequence ID" value="NZ_PIQO01000002.1"/>
</dbReference>
<protein>
    <recommendedName>
        <fullName evidence="3">Flagellar protein</fullName>
    </recommendedName>
</protein>
<sequence>MAGLENCPRCGTLFIKNNLREVCEQCYKEEEKKYDIVSKFLRKRENRAATISTIVEATEVEEELIYKWVKKGRLHSTQFPNLGYPCKKCGTLIQNGAVCTKCASEIKNDLSRHEETEKIKNQTSKHRTYLSK</sequence>
<evidence type="ECO:0008006" key="3">
    <source>
        <dbReference type="Google" id="ProtNLM"/>
    </source>
</evidence>
<organism evidence="1 2">
    <name type="scientific">Heyndrickxia camelliae</name>
    <dbReference type="NCBI Taxonomy" id="1707093"/>
    <lineage>
        <taxon>Bacteria</taxon>
        <taxon>Bacillati</taxon>
        <taxon>Bacillota</taxon>
        <taxon>Bacilli</taxon>
        <taxon>Bacillales</taxon>
        <taxon>Bacillaceae</taxon>
        <taxon>Heyndrickxia</taxon>
    </lineage>
</organism>
<proteinExistence type="predicted"/>
<gene>
    <name evidence="1" type="ORF">CWO92_04085</name>
</gene>
<name>A0A2N3LNZ0_9BACI</name>
<evidence type="ECO:0000313" key="2">
    <source>
        <dbReference type="Proteomes" id="UP000233440"/>
    </source>
</evidence>
<dbReference type="NCBIfam" id="TIGR03826">
    <property type="entry name" value="YvyF"/>
    <property type="match status" value="1"/>
</dbReference>
<dbReference type="OrthoDB" id="1739831at2"/>
<accession>A0A2N3LNZ0</accession>
<dbReference type="InterPro" id="IPR022258">
    <property type="entry name" value="Flagellar_operon_YvyF"/>
</dbReference>